<dbReference type="InterPro" id="IPR010982">
    <property type="entry name" value="Lambda_DNA-bd_dom_sf"/>
</dbReference>
<dbReference type="PROSITE" id="PS50932">
    <property type="entry name" value="HTH_LACI_2"/>
    <property type="match status" value="1"/>
</dbReference>
<evidence type="ECO:0000256" key="1">
    <source>
        <dbReference type="ARBA" id="ARBA00023015"/>
    </source>
</evidence>
<dbReference type="PROSITE" id="PS00356">
    <property type="entry name" value="HTH_LACI_1"/>
    <property type="match status" value="1"/>
</dbReference>
<dbReference type="SMART" id="SM00354">
    <property type="entry name" value="HTH_LACI"/>
    <property type="match status" value="1"/>
</dbReference>
<dbReference type="InterPro" id="IPR028082">
    <property type="entry name" value="Peripla_BP_I"/>
</dbReference>
<dbReference type="RefSeq" id="WP_129257996.1">
    <property type="nucleotide sequence ID" value="NZ_DAWBJR010000013.1"/>
</dbReference>
<dbReference type="EMBL" id="SDKC01000001">
    <property type="protein sequence ID" value="RXS75579.1"/>
    <property type="molecule type" value="Genomic_DNA"/>
</dbReference>
<evidence type="ECO:0000256" key="2">
    <source>
        <dbReference type="ARBA" id="ARBA00023125"/>
    </source>
</evidence>
<reference evidence="5 6" key="1">
    <citation type="submission" date="2019-01" db="EMBL/GenBank/DDBJ databases">
        <title>Blautia sp. nov. KGMB01111 isolated human feces.</title>
        <authorList>
            <person name="Park J.-E."/>
            <person name="Kim J.-S."/>
            <person name="Park S.-H."/>
        </authorList>
    </citation>
    <scope>NUCLEOTIDE SEQUENCE [LARGE SCALE GENOMIC DNA]</scope>
    <source>
        <strain evidence="5 6">KGMB01111</strain>
    </source>
</reference>
<sequence length="326" mass="36475">MTISEIAKLAGVSSAAVSRYLNDGSLSQEKRQRIEKVIRETNYRPSEYARTMRTKKSNRIGVLVPQIDSEAVPKILSGISERMDQKNYHVLLMNSNLSLEKEIGILETFEQSQVDGLIFVASILTKRHEVALAHMGVPVVILGQKSDRYPCIYHDDEGAACAMMTELLKSGCRHPAYIGVDRRDKAAGKSRYQGVCRALETYGLHMDEIAYREATFSVQAGYQAMEQILAEEKRPDGVLCATDMIAAGVLSCLSERKIAVPEKMKVAGMGHGAIADLLCPRLTTVHYHYHTSGREAADLLLDLMRKKKPRQEARMLEYEIIRQKTT</sequence>
<dbReference type="GO" id="GO:0000976">
    <property type="term" value="F:transcription cis-regulatory region binding"/>
    <property type="evidence" value="ECO:0007669"/>
    <property type="project" value="TreeGrafter"/>
</dbReference>
<keyword evidence="6" id="KW-1185">Reference proteome</keyword>
<dbReference type="SUPFAM" id="SSF47413">
    <property type="entry name" value="lambda repressor-like DNA-binding domains"/>
    <property type="match status" value="1"/>
</dbReference>
<keyword evidence="1" id="KW-0805">Transcription regulation</keyword>
<evidence type="ECO:0000313" key="6">
    <source>
        <dbReference type="Proteomes" id="UP000290106"/>
    </source>
</evidence>
<evidence type="ECO:0000256" key="3">
    <source>
        <dbReference type="ARBA" id="ARBA00023163"/>
    </source>
</evidence>
<dbReference type="InterPro" id="IPR046335">
    <property type="entry name" value="LacI/GalR-like_sensor"/>
</dbReference>
<keyword evidence="2" id="KW-0238">DNA-binding</keyword>
<dbReference type="CDD" id="cd01542">
    <property type="entry name" value="PBP1_TreR-like"/>
    <property type="match status" value="1"/>
</dbReference>
<dbReference type="OrthoDB" id="3180992at2"/>
<name>A0A4Q1RIT6_9FIRM</name>
<organism evidence="5 6">
    <name type="scientific">Blautia faecicola</name>
    <dbReference type="NCBI Taxonomy" id="2509240"/>
    <lineage>
        <taxon>Bacteria</taxon>
        <taxon>Bacillati</taxon>
        <taxon>Bacillota</taxon>
        <taxon>Clostridia</taxon>
        <taxon>Lachnospirales</taxon>
        <taxon>Lachnospiraceae</taxon>
        <taxon>Blautia</taxon>
    </lineage>
</organism>
<accession>A0A4Q1RIT6</accession>
<keyword evidence="3" id="KW-0804">Transcription</keyword>
<evidence type="ECO:0000259" key="4">
    <source>
        <dbReference type="PROSITE" id="PS50932"/>
    </source>
</evidence>
<dbReference type="Pfam" id="PF00356">
    <property type="entry name" value="LacI"/>
    <property type="match status" value="1"/>
</dbReference>
<dbReference type="Gene3D" id="1.10.260.40">
    <property type="entry name" value="lambda repressor-like DNA-binding domains"/>
    <property type="match status" value="1"/>
</dbReference>
<gene>
    <name evidence="5" type="ORF">ETP43_10365</name>
</gene>
<dbReference type="PANTHER" id="PTHR30146">
    <property type="entry name" value="LACI-RELATED TRANSCRIPTIONAL REPRESSOR"/>
    <property type="match status" value="1"/>
</dbReference>
<dbReference type="Proteomes" id="UP000290106">
    <property type="component" value="Unassembled WGS sequence"/>
</dbReference>
<dbReference type="Pfam" id="PF13377">
    <property type="entry name" value="Peripla_BP_3"/>
    <property type="match status" value="1"/>
</dbReference>
<proteinExistence type="predicted"/>
<protein>
    <submittedName>
        <fullName evidence="5">LacI family transcriptional regulator</fullName>
    </submittedName>
</protein>
<dbReference type="GO" id="GO:0003700">
    <property type="term" value="F:DNA-binding transcription factor activity"/>
    <property type="evidence" value="ECO:0007669"/>
    <property type="project" value="TreeGrafter"/>
</dbReference>
<dbReference type="InterPro" id="IPR000843">
    <property type="entry name" value="HTH_LacI"/>
</dbReference>
<evidence type="ECO:0000313" key="5">
    <source>
        <dbReference type="EMBL" id="RXS75579.1"/>
    </source>
</evidence>
<comment type="caution">
    <text evidence="5">The sequence shown here is derived from an EMBL/GenBank/DDBJ whole genome shotgun (WGS) entry which is preliminary data.</text>
</comment>
<dbReference type="Gene3D" id="3.40.50.2300">
    <property type="match status" value="2"/>
</dbReference>
<dbReference type="PANTHER" id="PTHR30146:SF154">
    <property type="entry name" value="TRANSCRIPTION REGULATOR, MEMBER OF GALR FAMILY"/>
    <property type="match status" value="1"/>
</dbReference>
<feature type="domain" description="HTH lacI-type" evidence="4">
    <location>
        <begin position="1"/>
        <end position="54"/>
    </location>
</feature>
<dbReference type="SUPFAM" id="SSF53822">
    <property type="entry name" value="Periplasmic binding protein-like I"/>
    <property type="match status" value="1"/>
</dbReference>
<dbReference type="AlphaFoldDB" id="A0A4Q1RIT6"/>
<dbReference type="CDD" id="cd01392">
    <property type="entry name" value="HTH_LacI"/>
    <property type="match status" value="1"/>
</dbReference>